<dbReference type="GO" id="GO:0051209">
    <property type="term" value="P:release of sequestered calcium ion into cytosol"/>
    <property type="evidence" value="ECO:0007669"/>
    <property type="project" value="TreeGrafter"/>
</dbReference>
<dbReference type="PANTHER" id="PTHR10336:SF149">
    <property type="entry name" value="1-PHOSPHATIDYLINOSITOL 4,5-BISPHOSPHATE PHOSPHODIESTERASE CLASSES I AND II"/>
    <property type="match status" value="1"/>
</dbReference>
<feature type="region of interest" description="Disordered" evidence="5">
    <location>
        <begin position="863"/>
        <end position="882"/>
    </location>
</feature>
<feature type="binding site" evidence="2">
    <location>
        <position position="381"/>
    </location>
    <ligand>
        <name>Ca(2+)</name>
        <dbReference type="ChEBI" id="CHEBI:29108"/>
    </ligand>
</feature>
<dbReference type="Gene3D" id="1.10.238.10">
    <property type="entry name" value="EF-hand"/>
    <property type="match status" value="1"/>
</dbReference>
<dbReference type="PROSITE" id="PS50008">
    <property type="entry name" value="PIPLC_Y_DOMAIN"/>
    <property type="match status" value="1"/>
</dbReference>
<name>A0A814GZT1_ADIRI</name>
<dbReference type="InterPro" id="IPR015359">
    <property type="entry name" value="PLC_EF-hand-like"/>
</dbReference>
<dbReference type="InterPro" id="IPR017946">
    <property type="entry name" value="PLC-like_Pdiesterase_TIM-brl"/>
</dbReference>
<evidence type="ECO:0000256" key="1">
    <source>
        <dbReference type="PIRSR" id="PIRSR000956-1"/>
    </source>
</evidence>
<feature type="binding site" evidence="2">
    <location>
        <position position="430"/>
    </location>
    <ligand>
        <name>Ca(2+)</name>
        <dbReference type="ChEBI" id="CHEBI:29108"/>
    </ligand>
</feature>
<dbReference type="Pfam" id="PF00388">
    <property type="entry name" value="PI-PLC-X"/>
    <property type="match status" value="1"/>
</dbReference>
<keyword evidence="2" id="KW-0106">Calcium</keyword>
<evidence type="ECO:0000256" key="4">
    <source>
        <dbReference type="SAM" id="Coils"/>
    </source>
</evidence>
<keyword evidence="4" id="KW-0175">Coiled coil</keyword>
<feature type="active site" evidence="1">
    <location>
        <position position="349"/>
    </location>
</feature>
<reference evidence="7" key="1">
    <citation type="submission" date="2021-02" db="EMBL/GenBank/DDBJ databases">
        <authorList>
            <person name="Nowell W R."/>
        </authorList>
    </citation>
    <scope>NUCLEOTIDE SEQUENCE</scope>
</reference>
<feature type="region of interest" description="Disordered" evidence="5">
    <location>
        <begin position="1156"/>
        <end position="1181"/>
    </location>
</feature>
<keyword evidence="3" id="KW-0443">Lipid metabolism</keyword>
<keyword evidence="3" id="KW-0442">Lipid degradation</keyword>
<evidence type="ECO:0000313" key="7">
    <source>
        <dbReference type="EMBL" id="CAF1002685.1"/>
    </source>
</evidence>
<dbReference type="InterPro" id="IPR001711">
    <property type="entry name" value="PLipase_C_Pinositol-sp_Y"/>
</dbReference>
<keyword evidence="2" id="KW-0479">Metal-binding</keyword>
<protein>
    <recommendedName>
        <fullName evidence="3">Phosphoinositide phospholipase C</fullName>
        <ecNumber evidence="3">3.1.4.11</ecNumber>
    </recommendedName>
</protein>
<dbReference type="CDD" id="cd00275">
    <property type="entry name" value="C2_PLC_like"/>
    <property type="match status" value="1"/>
</dbReference>
<evidence type="ECO:0000313" key="8">
    <source>
        <dbReference type="Proteomes" id="UP000663852"/>
    </source>
</evidence>
<dbReference type="OrthoDB" id="269822at2759"/>
<dbReference type="InterPro" id="IPR037862">
    <property type="entry name" value="PLC-beta_PH"/>
</dbReference>
<dbReference type="GO" id="GO:0016042">
    <property type="term" value="P:lipid catabolic process"/>
    <property type="evidence" value="ECO:0007669"/>
    <property type="project" value="UniProtKB-KW"/>
</dbReference>
<dbReference type="Proteomes" id="UP000663852">
    <property type="component" value="Unassembled WGS sequence"/>
</dbReference>
<dbReference type="InterPro" id="IPR001192">
    <property type="entry name" value="PI-PLC_fam"/>
</dbReference>
<dbReference type="InterPro" id="IPR000909">
    <property type="entry name" value="PLipase_C_PInositol-sp_X_dom"/>
</dbReference>
<dbReference type="SMART" id="SM00148">
    <property type="entry name" value="PLCXc"/>
    <property type="match status" value="1"/>
</dbReference>
<sequence>MSATTSHVSTLKFNEIPVEFQNGVAAFKWPEDNKKPLKPIEVKLSIDAKGFYLICVYQQTEVSPNKTIQKVECFDLALIHDTRTGSQVTIPPEAKNCPELKLHLLDGWFATKWLTLSYGNTFVPSHNFRTVHFVFKSSEVARKWTKQLFEYGHNQLLRNLSSLNCLEKIHSKLIHETLDRENNIIPIKSLIQFLSDNRDSVKENICQALEACKLPHNAESNIHPSQFTFDVFFRLYMILMNRKEVDTLFQLLNERKQDHLSCEDLKRFITKQHYGSNDHDKMEAEKNAAKALIQKYAQSSENFTQEGMTKESFLRYLLSFDNSIVDPVKYDLFMDMNKPLSHYFISSSHNTYLTGSQWTGRASDEMYRQVLLTGCRCIELDVVDSDSRGDTPEIKHIYTPVKPVPFVDVVAVIRDYAFKVTSYPLVLSIENHCGPRAQATMAKIFVDLLGDSLLTEPLSTHPCDVNSPLPSPNALRNKILIKNKKLPSQQAKPKANTPDLSKRSIITSSSSDPNRNQNTISSTPALSPFLRTSSAESLLDIATVHSNPRFSRILDDYNLSDDDIRMNRNGLVENLTSKPENPPETKATKEMSDLVIYTIPVTFKTFIRARHVNRSCEMSSLSEDHASSVMRDHARDFLEYNQRQLSRIYPRGTRWNSYNFNPYLFWPIGCQMVALNYQILDPPMQINLGLFSFNRACGYIEKPAALCEPQSLFDPRVAKDIENIVSYDINIKVISGQFLCQNCEPTNVDIQLYGMYGNLTKQYDCRIRAKQWNGFQAVYSDPENLKSSKFSARFSQIILQEMAGIRFSVTSADNVLVGQYFLPVCHLRSGYRHIVLRNEMNIPVRAASLFVYVQRKIHAKGKDKNFMKPSNNLQPIKNDNLNNTLVNRKPEDTNFENCSSSNLSGSELLSRSEETIEWYHHHVIHGSSFNEKRNFEIRSFNDIKRGEYDQLGNDIHNKCRAVFDKYQQDGDLPQERLMKLYKEILRAKEKATCELIDKFFNRKKRDVTNEYWEKLRELSRIRRKEMSQLDKDIEDQRKSDLSKRESMEKILMKPVMFREQNKNKSKDRGAITREKLNKMYEEAKQTLEESYQKNLDQLEEKRSSEKRGYIEQFEQELDNSRRRLNYQLNQNGYGPVSCNDNPMSTMRHARIFAASASTDEPFALENGDVFDPQPRRQTMDS</sequence>
<dbReference type="SUPFAM" id="SSF49562">
    <property type="entry name" value="C2 domain (Calcium/lipid-binding domain, CaLB)"/>
    <property type="match status" value="1"/>
</dbReference>
<dbReference type="EMBL" id="CAJNOJ010000062">
    <property type="protein sequence ID" value="CAF1002685.1"/>
    <property type="molecule type" value="Genomic_DNA"/>
</dbReference>
<gene>
    <name evidence="7" type="ORF">EDS130_LOCUS14965</name>
</gene>
<dbReference type="SUPFAM" id="SSF47473">
    <property type="entry name" value="EF-hand"/>
    <property type="match status" value="1"/>
</dbReference>
<dbReference type="PRINTS" id="PR00390">
    <property type="entry name" value="PHPHLIPASEC"/>
</dbReference>
<feature type="region of interest" description="Disordered" evidence="5">
    <location>
        <begin position="482"/>
        <end position="526"/>
    </location>
</feature>
<evidence type="ECO:0000259" key="6">
    <source>
        <dbReference type="PROSITE" id="PS50008"/>
    </source>
</evidence>
<dbReference type="SUPFAM" id="SSF51695">
    <property type="entry name" value="PLC-like phosphodiesterases"/>
    <property type="match status" value="1"/>
</dbReference>
<evidence type="ECO:0000256" key="2">
    <source>
        <dbReference type="PIRSR" id="PIRSR000956-2"/>
    </source>
</evidence>
<dbReference type="Pfam" id="PF00387">
    <property type="entry name" value="PI-PLC-Y"/>
    <property type="match status" value="1"/>
</dbReference>
<feature type="binding site" evidence="2">
    <location>
        <position position="379"/>
    </location>
    <ligand>
        <name>Ca(2+)</name>
        <dbReference type="ChEBI" id="CHEBI:29108"/>
    </ligand>
</feature>
<proteinExistence type="predicted"/>
<dbReference type="GO" id="GO:0007186">
    <property type="term" value="P:G protein-coupled receptor signaling pathway"/>
    <property type="evidence" value="ECO:0007669"/>
    <property type="project" value="TreeGrafter"/>
</dbReference>
<evidence type="ECO:0000256" key="3">
    <source>
        <dbReference type="RuleBase" id="RU361133"/>
    </source>
</evidence>
<feature type="coiled-coil region" evidence="4">
    <location>
        <begin position="1073"/>
        <end position="1130"/>
    </location>
</feature>
<dbReference type="EC" id="3.1.4.11" evidence="3"/>
<comment type="catalytic activity">
    <reaction evidence="3">
        <text>a 1,2-diacyl-sn-glycero-3-phospho-(1D-myo-inositol-4,5-bisphosphate) + H2O = 1D-myo-inositol 1,4,5-trisphosphate + a 1,2-diacyl-sn-glycerol + H(+)</text>
        <dbReference type="Rhea" id="RHEA:33179"/>
        <dbReference type="ChEBI" id="CHEBI:15377"/>
        <dbReference type="ChEBI" id="CHEBI:15378"/>
        <dbReference type="ChEBI" id="CHEBI:17815"/>
        <dbReference type="ChEBI" id="CHEBI:58456"/>
        <dbReference type="ChEBI" id="CHEBI:203600"/>
        <dbReference type="EC" id="3.1.4.11"/>
    </reaction>
</comment>
<dbReference type="PROSITE" id="PS50007">
    <property type="entry name" value="PIPLC_X_DOMAIN"/>
    <property type="match status" value="1"/>
</dbReference>
<feature type="compositionally biased region" description="Polar residues" evidence="5">
    <location>
        <begin position="868"/>
        <end position="882"/>
    </location>
</feature>
<evidence type="ECO:0000256" key="5">
    <source>
        <dbReference type="SAM" id="MobiDB-lite"/>
    </source>
</evidence>
<feature type="compositionally biased region" description="Polar residues" evidence="5">
    <location>
        <begin position="512"/>
        <end position="526"/>
    </location>
</feature>
<dbReference type="Gene3D" id="2.60.40.150">
    <property type="entry name" value="C2 domain"/>
    <property type="match status" value="1"/>
</dbReference>
<dbReference type="PANTHER" id="PTHR10336">
    <property type="entry name" value="PHOSPHOINOSITIDE-SPECIFIC PHOSPHOLIPASE C FAMILY PROTEIN"/>
    <property type="match status" value="1"/>
</dbReference>
<feature type="binding site" evidence="2">
    <location>
        <position position="350"/>
    </location>
    <ligand>
        <name>Ca(2+)</name>
        <dbReference type="ChEBI" id="CHEBI:29108"/>
    </ligand>
</feature>
<feature type="active site" evidence="1">
    <location>
        <position position="396"/>
    </location>
</feature>
<dbReference type="Pfam" id="PF09279">
    <property type="entry name" value="EF-hand_like"/>
    <property type="match status" value="1"/>
</dbReference>
<dbReference type="GO" id="GO:0046488">
    <property type="term" value="P:phosphatidylinositol metabolic process"/>
    <property type="evidence" value="ECO:0007669"/>
    <property type="project" value="TreeGrafter"/>
</dbReference>
<dbReference type="GO" id="GO:0005509">
    <property type="term" value="F:calcium ion binding"/>
    <property type="evidence" value="ECO:0007669"/>
    <property type="project" value="UniProtKB-UniRule"/>
</dbReference>
<keyword evidence="3" id="KW-0378">Hydrolase</keyword>
<dbReference type="SMART" id="SM00149">
    <property type="entry name" value="PLCYc"/>
    <property type="match status" value="1"/>
</dbReference>
<feature type="domain" description="PI-PLC Y-box" evidence="6">
    <location>
        <begin position="591"/>
        <end position="706"/>
    </location>
</feature>
<accession>A0A814GZT1</accession>
<dbReference type="InterPro" id="IPR011992">
    <property type="entry name" value="EF-hand-dom_pair"/>
</dbReference>
<comment type="cofactor">
    <cofactor evidence="2">
        <name>Ca(2+)</name>
        <dbReference type="ChEBI" id="CHEBI:29108"/>
    </cofactor>
    <text evidence="2">Binds 1 Ca(2+) ion per subunit.</text>
</comment>
<dbReference type="GO" id="GO:0048015">
    <property type="term" value="P:phosphatidylinositol-mediated signaling"/>
    <property type="evidence" value="ECO:0007669"/>
    <property type="project" value="TreeGrafter"/>
</dbReference>
<dbReference type="GO" id="GO:0004435">
    <property type="term" value="F:phosphatidylinositol-4,5-bisphosphate phospholipase C activity"/>
    <property type="evidence" value="ECO:0007669"/>
    <property type="project" value="UniProtKB-UniRule"/>
</dbReference>
<organism evidence="7 8">
    <name type="scientific">Adineta ricciae</name>
    <name type="common">Rotifer</name>
    <dbReference type="NCBI Taxonomy" id="249248"/>
    <lineage>
        <taxon>Eukaryota</taxon>
        <taxon>Metazoa</taxon>
        <taxon>Spiralia</taxon>
        <taxon>Gnathifera</taxon>
        <taxon>Rotifera</taxon>
        <taxon>Eurotatoria</taxon>
        <taxon>Bdelloidea</taxon>
        <taxon>Adinetida</taxon>
        <taxon>Adinetidae</taxon>
        <taxon>Adineta</taxon>
    </lineage>
</organism>
<dbReference type="InterPro" id="IPR035892">
    <property type="entry name" value="C2_domain_sf"/>
</dbReference>
<comment type="caution">
    <text evidence="7">The sequence shown here is derived from an EMBL/GenBank/DDBJ whole genome shotgun (WGS) entry which is preliminary data.</text>
</comment>
<dbReference type="Pfam" id="PF17787">
    <property type="entry name" value="PH_14"/>
    <property type="match status" value="1"/>
</dbReference>
<dbReference type="AlphaFoldDB" id="A0A814GZT1"/>
<dbReference type="SUPFAM" id="SSF50729">
    <property type="entry name" value="PH domain-like"/>
    <property type="match status" value="1"/>
</dbReference>
<dbReference type="Gene3D" id="3.20.20.190">
    <property type="entry name" value="Phosphatidylinositol (PI) phosphodiesterase"/>
    <property type="match status" value="1"/>
</dbReference>
<dbReference type="GO" id="GO:0005737">
    <property type="term" value="C:cytoplasm"/>
    <property type="evidence" value="ECO:0007669"/>
    <property type="project" value="TreeGrafter"/>
</dbReference>
<dbReference type="Gene3D" id="2.30.29.240">
    <property type="match status" value="1"/>
</dbReference>